<evidence type="ECO:0000259" key="4">
    <source>
        <dbReference type="PROSITE" id="PS01124"/>
    </source>
</evidence>
<sequence>MSSSSRGSGRQTELQSHVLASAATGAELFLSESGGDVERIAGRAGLSPSQFALPTEHLDLAGYCRLFTEAAVDTRDGNIGLRFGQQFMPRQLGLVGYVALCSATVEEAVRNLAACFGYHQSRTFTGLAETDDDFTLEYMITDPAIQDRRQDAELTLGMFCNILRAGLGPEWQPRLVRFAHAQPEQATAHRDAFQADIRFGCATNALVFSSKGLSAPMPGADPILLDVVRSSLQALGRAEAAAQIAQPADSKLSLKEQVMQHLQGLLPHGAFELNEVAQSMSLPAWTLQRRLSQFDLSYSALLEETRQRAALHLLSLPHVDVSEIAARLGYAETSAFSRAFRRWFGVSPRAWRQSNGG</sequence>
<dbReference type="PRINTS" id="PR00032">
    <property type="entry name" value="HTHARAC"/>
</dbReference>
<dbReference type="PANTHER" id="PTHR47894">
    <property type="entry name" value="HTH-TYPE TRANSCRIPTIONAL REGULATOR GADX"/>
    <property type="match status" value="1"/>
</dbReference>
<keyword evidence="2" id="KW-0238">DNA-binding</keyword>
<dbReference type="InterPro" id="IPR009057">
    <property type="entry name" value="Homeodomain-like_sf"/>
</dbReference>
<gene>
    <name evidence="5" type="ORF">OQ497_03070</name>
</gene>
<dbReference type="PROSITE" id="PS01124">
    <property type="entry name" value="HTH_ARAC_FAMILY_2"/>
    <property type="match status" value="1"/>
</dbReference>
<accession>A0ABT3QCG6</accession>
<evidence type="ECO:0000256" key="2">
    <source>
        <dbReference type="ARBA" id="ARBA00023125"/>
    </source>
</evidence>
<proteinExistence type="predicted"/>
<dbReference type="InterPro" id="IPR032687">
    <property type="entry name" value="AraC-type_N"/>
</dbReference>
<evidence type="ECO:0000256" key="1">
    <source>
        <dbReference type="ARBA" id="ARBA00023015"/>
    </source>
</evidence>
<dbReference type="SUPFAM" id="SSF46689">
    <property type="entry name" value="Homeodomain-like"/>
    <property type="match status" value="1"/>
</dbReference>
<comment type="caution">
    <text evidence="5">The sequence shown here is derived from an EMBL/GenBank/DDBJ whole genome shotgun (WGS) entry which is preliminary data.</text>
</comment>
<organism evidence="5 6">
    <name type="scientific">Acetobacter thailandicus</name>
    <dbReference type="NCBI Taxonomy" id="1502842"/>
    <lineage>
        <taxon>Bacteria</taxon>
        <taxon>Pseudomonadati</taxon>
        <taxon>Pseudomonadota</taxon>
        <taxon>Alphaproteobacteria</taxon>
        <taxon>Acetobacterales</taxon>
        <taxon>Acetobacteraceae</taxon>
        <taxon>Acetobacter</taxon>
    </lineage>
</organism>
<keyword evidence="1" id="KW-0805">Transcription regulation</keyword>
<dbReference type="EMBL" id="JAPIUZ010000001">
    <property type="protein sequence ID" value="MCX2562954.1"/>
    <property type="molecule type" value="Genomic_DNA"/>
</dbReference>
<dbReference type="RefSeq" id="WP_086553599.1">
    <property type="nucleotide sequence ID" value="NZ_JAERKY010000003.1"/>
</dbReference>
<dbReference type="Proteomes" id="UP001301152">
    <property type="component" value="Unassembled WGS sequence"/>
</dbReference>
<keyword evidence="3" id="KW-0804">Transcription</keyword>
<protein>
    <submittedName>
        <fullName evidence="5">AraC family transcriptional regulator</fullName>
    </submittedName>
</protein>
<evidence type="ECO:0000313" key="6">
    <source>
        <dbReference type="Proteomes" id="UP001301152"/>
    </source>
</evidence>
<dbReference type="InterPro" id="IPR018060">
    <property type="entry name" value="HTH_AraC"/>
</dbReference>
<dbReference type="Pfam" id="PF12625">
    <property type="entry name" value="Arabinose_bd"/>
    <property type="match status" value="1"/>
</dbReference>
<name>A0ABT3QCG6_9PROT</name>
<dbReference type="PANTHER" id="PTHR47894:SF4">
    <property type="entry name" value="HTH-TYPE TRANSCRIPTIONAL REGULATOR GADX"/>
    <property type="match status" value="1"/>
</dbReference>
<dbReference type="Gene3D" id="1.10.10.60">
    <property type="entry name" value="Homeodomain-like"/>
    <property type="match status" value="1"/>
</dbReference>
<dbReference type="InterPro" id="IPR020449">
    <property type="entry name" value="Tscrpt_reg_AraC-type_HTH"/>
</dbReference>
<feature type="domain" description="HTH araC/xylS-type" evidence="4">
    <location>
        <begin position="256"/>
        <end position="354"/>
    </location>
</feature>
<evidence type="ECO:0000256" key="3">
    <source>
        <dbReference type="ARBA" id="ARBA00023163"/>
    </source>
</evidence>
<evidence type="ECO:0000313" key="5">
    <source>
        <dbReference type="EMBL" id="MCX2562954.1"/>
    </source>
</evidence>
<reference evidence="5 6" key="1">
    <citation type="submission" date="2022-11" db="EMBL/GenBank/DDBJ databases">
        <title>Genome sequencing of Acetobacter type strain.</title>
        <authorList>
            <person name="Heo J."/>
            <person name="Lee D."/>
            <person name="Han B.-H."/>
            <person name="Hong S.-B."/>
            <person name="Kwon S.-W."/>
        </authorList>
    </citation>
    <scope>NUCLEOTIDE SEQUENCE [LARGE SCALE GENOMIC DNA]</scope>
    <source>
        <strain evidence="5 6">KACC 21253</strain>
    </source>
</reference>
<dbReference type="SMART" id="SM00342">
    <property type="entry name" value="HTH_ARAC"/>
    <property type="match status" value="1"/>
</dbReference>
<keyword evidence="6" id="KW-1185">Reference proteome</keyword>
<dbReference type="Pfam" id="PF12833">
    <property type="entry name" value="HTH_18"/>
    <property type="match status" value="1"/>
</dbReference>